<feature type="region of interest" description="Disordered" evidence="1">
    <location>
        <begin position="164"/>
        <end position="183"/>
    </location>
</feature>
<organism evidence="2 3">
    <name type="scientific">Propithecus coquereli</name>
    <name type="common">Coquerel's sifaka</name>
    <name type="synonym">Propithecus verreauxi coquereli</name>
    <dbReference type="NCBI Taxonomy" id="379532"/>
    <lineage>
        <taxon>Eukaryota</taxon>
        <taxon>Metazoa</taxon>
        <taxon>Chordata</taxon>
        <taxon>Craniata</taxon>
        <taxon>Vertebrata</taxon>
        <taxon>Euteleostomi</taxon>
        <taxon>Mammalia</taxon>
        <taxon>Eutheria</taxon>
        <taxon>Euarchontoglires</taxon>
        <taxon>Primates</taxon>
        <taxon>Strepsirrhini</taxon>
        <taxon>Lemuriformes</taxon>
        <taxon>Indriidae</taxon>
        <taxon>Propithecus</taxon>
    </lineage>
</organism>
<dbReference type="AlphaFoldDB" id="A0A2K6ET27"/>
<dbReference type="STRING" id="379532.ENSPCOP00000004880"/>
<dbReference type="Ensembl" id="ENSPCOT00000015203.1">
    <property type="protein sequence ID" value="ENSPCOP00000004880.1"/>
    <property type="gene ID" value="ENSPCOG00000013237.1"/>
</dbReference>
<dbReference type="OMA" id="WGSWREP"/>
<evidence type="ECO:0000256" key="1">
    <source>
        <dbReference type="SAM" id="MobiDB-lite"/>
    </source>
</evidence>
<evidence type="ECO:0000313" key="2">
    <source>
        <dbReference type="Ensembl" id="ENSPCOP00000004880.1"/>
    </source>
</evidence>
<keyword evidence="3" id="KW-1185">Reference proteome</keyword>
<sequence>MGKTGSSCPAVQPPGHGASLQRPLRSLRKKHCENQGGFLQFDRQAPGRISVSPTLRRLRGSGCGTWHSPPQQDALQVPTWGSWREPAGSLHYLSKSLPGSPEDSPHSLPPRILCSRLPSDPERTLNAADSFEPQPSPSDKQALPKLRPINEGCLHQACPLGREGHSLPSPTPRCPGPQAEESHPSRYVCSYFLQCCDMC</sequence>
<proteinExistence type="predicted"/>
<name>A0A2K6ET27_PROCO</name>
<accession>A0A2K6ET27</accession>
<dbReference type="GeneTree" id="ENSGT00430000032851"/>
<dbReference type="Pfam" id="PF15720">
    <property type="entry name" value="DUF4675"/>
    <property type="match status" value="1"/>
</dbReference>
<dbReference type="Proteomes" id="UP000233160">
    <property type="component" value="Unassembled WGS sequence"/>
</dbReference>
<feature type="region of interest" description="Disordered" evidence="1">
    <location>
        <begin position="1"/>
        <end position="25"/>
    </location>
</feature>
<protein>
    <submittedName>
        <fullName evidence="2">Uncharacterized protein</fullName>
    </submittedName>
</protein>
<reference evidence="2" key="1">
    <citation type="submission" date="2025-08" db="UniProtKB">
        <authorList>
            <consortium name="Ensembl"/>
        </authorList>
    </citation>
    <scope>IDENTIFICATION</scope>
</reference>
<reference evidence="2" key="2">
    <citation type="submission" date="2025-09" db="UniProtKB">
        <authorList>
            <consortium name="Ensembl"/>
        </authorList>
    </citation>
    <scope>IDENTIFICATION</scope>
</reference>
<feature type="region of interest" description="Disordered" evidence="1">
    <location>
        <begin position="123"/>
        <end position="143"/>
    </location>
</feature>
<evidence type="ECO:0000313" key="3">
    <source>
        <dbReference type="Proteomes" id="UP000233160"/>
    </source>
</evidence>